<gene>
    <name evidence="11" type="primary">queD</name>
    <name evidence="11" type="ORF">DS031_01385</name>
</gene>
<evidence type="ECO:0000256" key="4">
    <source>
        <dbReference type="ARBA" id="ARBA00012982"/>
    </source>
</evidence>
<evidence type="ECO:0000256" key="2">
    <source>
        <dbReference type="ARBA" id="ARBA00005061"/>
    </source>
</evidence>
<evidence type="ECO:0000313" key="11">
    <source>
        <dbReference type="EMBL" id="RBW71429.1"/>
    </source>
</evidence>
<organism evidence="11 12">
    <name type="scientific">Bacillus taeanensis</name>
    <dbReference type="NCBI Taxonomy" id="273032"/>
    <lineage>
        <taxon>Bacteria</taxon>
        <taxon>Bacillati</taxon>
        <taxon>Bacillota</taxon>
        <taxon>Bacilli</taxon>
        <taxon>Bacillales</taxon>
        <taxon>Bacillaceae</taxon>
        <taxon>Bacillus</taxon>
    </lineage>
</organism>
<evidence type="ECO:0000256" key="7">
    <source>
        <dbReference type="ARBA" id="ARBA00022833"/>
    </source>
</evidence>
<dbReference type="RefSeq" id="WP_113804135.1">
    <property type="nucleotide sequence ID" value="NZ_QOCW01000001.1"/>
</dbReference>
<dbReference type="GO" id="GO:0046872">
    <property type="term" value="F:metal ion binding"/>
    <property type="evidence" value="ECO:0007669"/>
    <property type="project" value="UniProtKB-KW"/>
</dbReference>
<comment type="similarity">
    <text evidence="3">Belongs to the PTPS family. QueD subfamily.</text>
</comment>
<evidence type="ECO:0000256" key="10">
    <source>
        <dbReference type="ARBA" id="ARBA00048807"/>
    </source>
</evidence>
<protein>
    <recommendedName>
        <fullName evidence="5">6-carboxy-5,6,7,8-tetrahydropterin synthase</fullName>
        <ecNumber evidence="4">4.1.2.50</ecNumber>
    </recommendedName>
    <alternativeName>
        <fullName evidence="9">Queuosine biosynthesis protein QueD</fullName>
    </alternativeName>
</protein>
<dbReference type="AlphaFoldDB" id="A0A366Y347"/>
<dbReference type="EC" id="4.1.2.50" evidence="4"/>
<dbReference type="PANTHER" id="PTHR12589">
    <property type="entry name" value="PYRUVOYL TETRAHYDROBIOPTERIN SYNTHASE"/>
    <property type="match status" value="1"/>
</dbReference>
<accession>A0A366Y347</accession>
<comment type="pathway">
    <text evidence="2">Purine metabolism; 7-cyano-7-deazaguanine biosynthesis.</text>
</comment>
<sequence length="158" mass="18764">MNFEIPKKVQKIDEDIKRNQLKYHHKRVAVTKEFTFDSAHHLHCYEGKCKSLHGHTYKLIITISGYVNEIGIAVDFSDIKRIYKETIEARLDHRYLNDVLPPMNTTAENMIVWIWEELNTHFEAEGLKAQGHRLEELVLYETPTSYATMKREWMEENE</sequence>
<dbReference type="SUPFAM" id="SSF55620">
    <property type="entry name" value="Tetrahydrobiopterin biosynthesis enzymes-like"/>
    <property type="match status" value="1"/>
</dbReference>
<dbReference type="Gene3D" id="3.30.479.10">
    <property type="entry name" value="6-pyruvoyl tetrahydropterin synthase/QueD"/>
    <property type="match status" value="2"/>
</dbReference>
<dbReference type="EMBL" id="QOCW01000001">
    <property type="protein sequence ID" value="RBW71429.1"/>
    <property type="molecule type" value="Genomic_DNA"/>
</dbReference>
<evidence type="ECO:0000256" key="6">
    <source>
        <dbReference type="ARBA" id="ARBA00022723"/>
    </source>
</evidence>
<evidence type="ECO:0000256" key="9">
    <source>
        <dbReference type="ARBA" id="ARBA00031449"/>
    </source>
</evidence>
<keyword evidence="7" id="KW-0862">Zinc</keyword>
<proteinExistence type="inferred from homology"/>
<dbReference type="GO" id="GO:0070497">
    <property type="term" value="F:6-carboxytetrahydropterin synthase activity"/>
    <property type="evidence" value="ECO:0007669"/>
    <property type="project" value="UniProtKB-EC"/>
</dbReference>
<keyword evidence="12" id="KW-1185">Reference proteome</keyword>
<evidence type="ECO:0000256" key="3">
    <source>
        <dbReference type="ARBA" id="ARBA00008900"/>
    </source>
</evidence>
<dbReference type="OrthoDB" id="9804698at2"/>
<keyword evidence="6" id="KW-0479">Metal-binding</keyword>
<dbReference type="Proteomes" id="UP000253314">
    <property type="component" value="Unassembled WGS sequence"/>
</dbReference>
<comment type="cofactor">
    <cofactor evidence="1">
        <name>Zn(2+)</name>
        <dbReference type="ChEBI" id="CHEBI:29105"/>
    </cofactor>
</comment>
<dbReference type="NCBIfam" id="TIGR03367">
    <property type="entry name" value="queuosine_QueD"/>
    <property type="match status" value="1"/>
</dbReference>
<evidence type="ECO:0000256" key="8">
    <source>
        <dbReference type="ARBA" id="ARBA00023239"/>
    </source>
</evidence>
<dbReference type="InterPro" id="IPR007115">
    <property type="entry name" value="6-PTP_synth/QueD"/>
</dbReference>
<reference evidence="11 12" key="1">
    <citation type="submission" date="2018-07" db="EMBL/GenBank/DDBJ databases">
        <title>Lottiidibacillus patelloidae gen. nov., sp. nov., isolated from the intestinal tract of a marine limpet and the reclassification of B. taeanensis BH030017T, B. algicola KMM 3737T and B. hwajinpoensis SW-72T as genus Lottiidibacillus.</title>
        <authorList>
            <person name="Liu R."/>
            <person name="Huang Z."/>
        </authorList>
    </citation>
    <scope>NUCLEOTIDE SEQUENCE [LARGE SCALE GENOMIC DNA]</scope>
    <source>
        <strain evidence="11 12">BH030017</strain>
    </source>
</reference>
<evidence type="ECO:0000256" key="5">
    <source>
        <dbReference type="ARBA" id="ARBA00018141"/>
    </source>
</evidence>
<evidence type="ECO:0000256" key="1">
    <source>
        <dbReference type="ARBA" id="ARBA00001947"/>
    </source>
</evidence>
<keyword evidence="8" id="KW-0456">Lyase</keyword>
<evidence type="ECO:0000313" key="12">
    <source>
        <dbReference type="Proteomes" id="UP000253314"/>
    </source>
</evidence>
<dbReference type="PANTHER" id="PTHR12589:SF7">
    <property type="entry name" value="6-PYRUVOYL TETRAHYDROBIOPTERIN SYNTHASE"/>
    <property type="match status" value="1"/>
</dbReference>
<name>A0A366Y347_9BACI</name>
<dbReference type="Pfam" id="PF01242">
    <property type="entry name" value="PTPS"/>
    <property type="match status" value="1"/>
</dbReference>
<dbReference type="UniPathway" id="UPA00391"/>
<comment type="caution">
    <text evidence="11">The sequence shown here is derived from an EMBL/GenBank/DDBJ whole genome shotgun (WGS) entry which is preliminary data.</text>
</comment>
<dbReference type="InterPro" id="IPR038418">
    <property type="entry name" value="6-PTP_synth/QueD_sf"/>
</dbReference>
<comment type="catalytic activity">
    <reaction evidence="10">
        <text>7,8-dihydroneopterin 3'-triphosphate + H2O = 6-carboxy-5,6,7,8-tetrahydropterin + triphosphate + acetaldehyde + 2 H(+)</text>
        <dbReference type="Rhea" id="RHEA:27966"/>
        <dbReference type="ChEBI" id="CHEBI:15343"/>
        <dbReference type="ChEBI" id="CHEBI:15377"/>
        <dbReference type="ChEBI" id="CHEBI:15378"/>
        <dbReference type="ChEBI" id="CHEBI:18036"/>
        <dbReference type="ChEBI" id="CHEBI:58462"/>
        <dbReference type="ChEBI" id="CHEBI:61032"/>
        <dbReference type="EC" id="4.1.2.50"/>
    </reaction>
</comment>